<dbReference type="EMBL" id="JBHTCH010000014">
    <property type="protein sequence ID" value="MFC7361089.1"/>
    <property type="molecule type" value="Genomic_DNA"/>
</dbReference>
<evidence type="ECO:0000313" key="5">
    <source>
        <dbReference type="Proteomes" id="UP001596524"/>
    </source>
</evidence>
<dbReference type="CDD" id="cd04301">
    <property type="entry name" value="NAT_SF"/>
    <property type="match status" value="1"/>
</dbReference>
<keyword evidence="2" id="KW-0012">Acyltransferase</keyword>
<name>A0ABW2N3M1_9ACTN</name>
<keyword evidence="1" id="KW-0808">Transferase</keyword>
<feature type="domain" description="N-acetyltransferase" evidence="3">
    <location>
        <begin position="25"/>
        <end position="178"/>
    </location>
</feature>
<organism evidence="4 5">
    <name type="scientific">Nocardioides astragali</name>
    <dbReference type="NCBI Taxonomy" id="1776736"/>
    <lineage>
        <taxon>Bacteria</taxon>
        <taxon>Bacillati</taxon>
        <taxon>Actinomycetota</taxon>
        <taxon>Actinomycetes</taxon>
        <taxon>Propionibacteriales</taxon>
        <taxon>Nocardioidaceae</taxon>
        <taxon>Nocardioides</taxon>
    </lineage>
</organism>
<proteinExistence type="predicted"/>
<sequence>MNTSLDGNALDGSALDDTARDHLVIERVPITHPDAQSLIEAVQAEYVARYGGQDESPVDPADFEDPLGQFFVGYLDGAPVATGAWRRSSVKALRAEVTAEIKRMYVVPAAQRRGLARRMLAHLETTAAAAGIEALVLETGMKQPEAIALYLSSGYEPIPGFGYYCGSDLSRCFGRRITSAG</sequence>
<dbReference type="InterPro" id="IPR016181">
    <property type="entry name" value="Acyl_CoA_acyltransferase"/>
</dbReference>
<dbReference type="PROSITE" id="PS51186">
    <property type="entry name" value="GNAT"/>
    <property type="match status" value="1"/>
</dbReference>
<dbReference type="PANTHER" id="PTHR43877:SF2">
    <property type="entry name" value="AMINOALKYLPHOSPHONATE N-ACETYLTRANSFERASE-RELATED"/>
    <property type="match status" value="1"/>
</dbReference>
<keyword evidence="5" id="KW-1185">Reference proteome</keyword>
<accession>A0ABW2N3M1</accession>
<protein>
    <submittedName>
        <fullName evidence="4">GNAT family N-acetyltransferase</fullName>
    </submittedName>
</protein>
<comment type="caution">
    <text evidence="4">The sequence shown here is derived from an EMBL/GenBank/DDBJ whole genome shotgun (WGS) entry which is preliminary data.</text>
</comment>
<evidence type="ECO:0000313" key="4">
    <source>
        <dbReference type="EMBL" id="MFC7361089.1"/>
    </source>
</evidence>
<evidence type="ECO:0000259" key="3">
    <source>
        <dbReference type="PROSITE" id="PS51186"/>
    </source>
</evidence>
<dbReference type="RefSeq" id="WP_255888396.1">
    <property type="nucleotide sequence ID" value="NZ_JAFMZM010000001.1"/>
</dbReference>
<dbReference type="SUPFAM" id="SSF55729">
    <property type="entry name" value="Acyl-CoA N-acyltransferases (Nat)"/>
    <property type="match status" value="1"/>
</dbReference>
<dbReference type="Gene3D" id="3.40.630.30">
    <property type="match status" value="1"/>
</dbReference>
<evidence type="ECO:0000256" key="1">
    <source>
        <dbReference type="ARBA" id="ARBA00022679"/>
    </source>
</evidence>
<dbReference type="Proteomes" id="UP001596524">
    <property type="component" value="Unassembled WGS sequence"/>
</dbReference>
<dbReference type="InterPro" id="IPR000182">
    <property type="entry name" value="GNAT_dom"/>
</dbReference>
<gene>
    <name evidence="4" type="ORF">ACFQO6_12485</name>
</gene>
<dbReference type="PANTHER" id="PTHR43877">
    <property type="entry name" value="AMINOALKYLPHOSPHONATE N-ACETYLTRANSFERASE-RELATED-RELATED"/>
    <property type="match status" value="1"/>
</dbReference>
<dbReference type="Pfam" id="PF00583">
    <property type="entry name" value="Acetyltransf_1"/>
    <property type="match status" value="1"/>
</dbReference>
<evidence type="ECO:0000256" key="2">
    <source>
        <dbReference type="ARBA" id="ARBA00023315"/>
    </source>
</evidence>
<reference evidence="5" key="1">
    <citation type="journal article" date="2019" name="Int. J. Syst. Evol. Microbiol.">
        <title>The Global Catalogue of Microorganisms (GCM) 10K type strain sequencing project: providing services to taxonomists for standard genome sequencing and annotation.</title>
        <authorList>
            <consortium name="The Broad Institute Genomics Platform"/>
            <consortium name="The Broad Institute Genome Sequencing Center for Infectious Disease"/>
            <person name="Wu L."/>
            <person name="Ma J."/>
        </authorList>
    </citation>
    <scope>NUCLEOTIDE SEQUENCE [LARGE SCALE GENOMIC DNA]</scope>
    <source>
        <strain evidence="5">FCH27</strain>
    </source>
</reference>
<dbReference type="InterPro" id="IPR050832">
    <property type="entry name" value="Bact_Acetyltransf"/>
</dbReference>